<evidence type="ECO:0000256" key="6">
    <source>
        <dbReference type="ARBA" id="ARBA00022741"/>
    </source>
</evidence>
<feature type="transmembrane region" description="Helical" evidence="13">
    <location>
        <begin position="249"/>
        <end position="267"/>
    </location>
</feature>
<feature type="domain" description="ABC transporter" evidence="14">
    <location>
        <begin position="1091"/>
        <end position="1337"/>
    </location>
</feature>
<evidence type="ECO:0000256" key="12">
    <source>
        <dbReference type="SAM" id="MobiDB-lite"/>
    </source>
</evidence>
<feature type="compositionally biased region" description="Basic and acidic residues" evidence="12">
    <location>
        <begin position="65"/>
        <end position="77"/>
    </location>
</feature>
<feature type="domain" description="ABC transmembrane type-1" evidence="15">
    <location>
        <begin position="762"/>
        <end position="1049"/>
    </location>
</feature>
<dbReference type="GO" id="GO:0005743">
    <property type="term" value="C:mitochondrial inner membrane"/>
    <property type="evidence" value="ECO:0007669"/>
    <property type="project" value="TreeGrafter"/>
</dbReference>
<feature type="transmembrane region" description="Helical" evidence="13">
    <location>
        <begin position="984"/>
        <end position="1003"/>
    </location>
</feature>
<evidence type="ECO:0000256" key="8">
    <source>
        <dbReference type="ARBA" id="ARBA00022967"/>
    </source>
</evidence>
<keyword evidence="10 13" id="KW-0472">Membrane</keyword>
<evidence type="ECO:0000256" key="5">
    <source>
        <dbReference type="ARBA" id="ARBA00022737"/>
    </source>
</evidence>
<dbReference type="CDD" id="cd18578">
    <property type="entry name" value="ABC_6TM_Pgp_ABCB1_D2_like"/>
    <property type="match status" value="1"/>
</dbReference>
<evidence type="ECO:0000259" key="14">
    <source>
        <dbReference type="PROSITE" id="PS50893"/>
    </source>
</evidence>
<keyword evidence="3" id="KW-0813">Transport</keyword>
<dbReference type="GO" id="GO:0005886">
    <property type="term" value="C:plasma membrane"/>
    <property type="evidence" value="ECO:0007669"/>
    <property type="project" value="UniProtKB-SubCell"/>
</dbReference>
<comment type="caution">
    <text evidence="16">The sequence shown here is derived from an EMBL/GenBank/DDBJ whole genome shotgun (WGS) entry which is preliminary data.</text>
</comment>
<dbReference type="GO" id="GO:0015421">
    <property type="term" value="F:ABC-type oligopeptide transporter activity"/>
    <property type="evidence" value="ECO:0007669"/>
    <property type="project" value="TreeGrafter"/>
</dbReference>
<dbReference type="PROSITE" id="PS50893">
    <property type="entry name" value="ABC_TRANSPORTER_2"/>
    <property type="match status" value="2"/>
</dbReference>
<evidence type="ECO:0000256" key="3">
    <source>
        <dbReference type="ARBA" id="ARBA00022448"/>
    </source>
</evidence>
<keyword evidence="6" id="KW-0547">Nucleotide-binding</keyword>
<dbReference type="CDD" id="cd03249">
    <property type="entry name" value="ABC_MTABC3_MDL1_MDL2"/>
    <property type="match status" value="2"/>
</dbReference>
<evidence type="ECO:0000256" key="11">
    <source>
        <dbReference type="ARBA" id="ARBA00023180"/>
    </source>
</evidence>
<dbReference type="PROSITE" id="PS50929">
    <property type="entry name" value="ABC_TM1F"/>
    <property type="match status" value="2"/>
</dbReference>
<dbReference type="Gene3D" id="1.20.1560.10">
    <property type="entry name" value="ABC transporter type 1, transmembrane domain"/>
    <property type="match status" value="1"/>
</dbReference>
<dbReference type="GO" id="GO:0005524">
    <property type="term" value="F:ATP binding"/>
    <property type="evidence" value="ECO:0007669"/>
    <property type="project" value="UniProtKB-KW"/>
</dbReference>
<dbReference type="CDD" id="cd18577">
    <property type="entry name" value="ABC_6TM_Pgp_ABCB1_D1_like"/>
    <property type="match status" value="1"/>
</dbReference>
<sequence length="1343" mass="145843">MSNTDSTATLQPLPSTASIRLETVEEKKSKAWWKRTEKTDAAAAGKDIDSSTGPGSGSGSGSDSENEKKDKKKKEPPEPRVPYYKLYRFATPLDYLLIVLGILCAAANAAGMPLMAVIFADAMQSFISFAMNPSAPGAYEALDHDARTNSLRFVGLGVALFLVAYGQSCFWNWSGENQAKRIRESYFQAVLRQDTAWHDTYPSGTLTTHMTSSLHLVQQGISEKVGQIIQFVGTFFACYIVAFTYSWRLALVMCSAFPVLAGAAVGMTKIIADESGEGQDAYARAGGVAKQVLGGIRTVVAFGGEERESRRYEGFLGLAEKSAIKKSLVNGAGVGVIDLAIYGVYALSFWFGAIEVKAGRAEAGDVVAVSFLIFIGAFSLGQGIPYINLLGQGQGAAMKIFSTIDRVSPINGLDDTSGQSPSSVSGTIEFENVGFKYATREDVQVLESFDLKVESGKTVALVGMSGSGKSTIVKLVERFYDPSVGNVKLDGVDLRDLNVGWLRRQIGMVQQEPILFDATVRQNILYGLKKPLSTYSPQSLETMVESACKTAHAWSFICQLPRGLDTNVGEAGSMLSGGQKQRIAIARAIISNPKILLLDEATSALDTTSERIVQRALETASEGRTTIVIAHRLSTIRNADVVVVMDKGRVVEKGGHEELVAKGGVYAELVKAQEVKGAGGAADKAEEVEALEKEEKIDVKEVVEGHVVVEVEKKKEKRRSLVAGDEESEDEAEKKRKEELAKKKVDLWRIMKMNKPEWWLFVIGFIGAGLSGIWFPIFSLVFGRILAVFAETDLNEMQNGANFWSLMFLLLGIFSFLTTFSNIAAFRVAGDKLTTRLRSVTFRKLVRMEIGFFDEEGHESGTLCARLGEDATLVQGLTGQSFGRIVQLLTTAVAGLVIAFVHSWRLTLVMFATVPLIAASGYFEMKSLTSSGSETKKAYNKTAQTASEVIEHIRTVQSLNQEKAFLEKFQEGVKGPHAIAVKGYFVASLGYGMSAGVMFWAYAVSFYYGSRLLIWNLNDVEDILIVMFAVIFTAMGAGQISTFAPDAAKARIATHSILDILDRESRIDSTSPAGYVPETAFDSAALATAELKETQFAYPTRAEIPVLKGLSVLASPGQTLALVGASGCGKSTILGLLERWYDSTGGKVEVDGRDVKEWHLGSLRGQMALVGQEPVLFDMSVRENIAYGVVDVEGGDKERKERDVSMEEIREAARTANIHEFVEGLPDGYDTLVGEKGGRLSGGQKQRIAIARALIRKPRILLLDEATSALDSESEGVVQAALDNASKGRTTVTIAHRLSSIQAAQRICVVKSGEVVEWGSHGELMEKRGEYWELARLQVLGKQ</sequence>
<feature type="transmembrane region" description="Helical" evidence="13">
    <location>
        <begin position="225"/>
        <end position="243"/>
    </location>
</feature>
<feature type="transmembrane region" description="Helical" evidence="13">
    <location>
        <begin position="95"/>
        <end position="120"/>
    </location>
</feature>
<comment type="similarity">
    <text evidence="2">Belongs to the ABC transporter superfamily. ABCB family. Multidrug resistance exporter (TC 3.A.1.201) subfamily.</text>
</comment>
<keyword evidence="9 13" id="KW-1133">Transmembrane helix</keyword>
<dbReference type="InterPro" id="IPR027417">
    <property type="entry name" value="P-loop_NTPase"/>
</dbReference>
<dbReference type="Proteomes" id="UP001212841">
    <property type="component" value="Unassembled WGS sequence"/>
</dbReference>
<feature type="compositionally biased region" description="Polar residues" evidence="12">
    <location>
        <begin position="1"/>
        <end position="18"/>
    </location>
</feature>
<proteinExistence type="inferred from homology"/>
<accession>A0AAD5X221</accession>
<dbReference type="SUPFAM" id="SSF52540">
    <property type="entry name" value="P-loop containing nucleoside triphosphate hydrolases"/>
    <property type="match status" value="2"/>
</dbReference>
<dbReference type="GO" id="GO:0016887">
    <property type="term" value="F:ATP hydrolysis activity"/>
    <property type="evidence" value="ECO:0007669"/>
    <property type="project" value="InterPro"/>
</dbReference>
<gene>
    <name evidence="16" type="primary">ABCB1_4</name>
    <name evidence="16" type="ORF">HK097_006642</name>
</gene>
<keyword evidence="8" id="KW-1278">Translocase</keyword>
<keyword evidence="7" id="KW-0067">ATP-binding</keyword>
<feature type="transmembrane region" description="Helical" evidence="13">
    <location>
        <begin position="758"/>
        <end position="783"/>
    </location>
</feature>
<feature type="transmembrane region" description="Helical" evidence="13">
    <location>
        <begin position="328"/>
        <end position="354"/>
    </location>
</feature>
<evidence type="ECO:0000256" key="7">
    <source>
        <dbReference type="ARBA" id="ARBA00022840"/>
    </source>
</evidence>
<feature type="transmembrane region" description="Helical" evidence="13">
    <location>
        <begin position="1023"/>
        <end position="1044"/>
    </location>
</feature>
<name>A0AAD5X221_9FUNG</name>
<feature type="transmembrane region" description="Helical" evidence="13">
    <location>
        <begin position="153"/>
        <end position="173"/>
    </location>
</feature>
<dbReference type="PANTHER" id="PTHR43394:SF27">
    <property type="entry name" value="ATP-DEPENDENT TRANSLOCASE ABCB1-LIKE"/>
    <property type="match status" value="1"/>
</dbReference>
<dbReference type="PROSITE" id="PS00211">
    <property type="entry name" value="ABC_TRANSPORTER_1"/>
    <property type="match status" value="2"/>
</dbReference>
<evidence type="ECO:0000256" key="10">
    <source>
        <dbReference type="ARBA" id="ARBA00023136"/>
    </source>
</evidence>
<feature type="transmembrane region" description="Helical" evidence="13">
    <location>
        <begin position="882"/>
        <end position="900"/>
    </location>
</feature>
<dbReference type="EMBL" id="JADGJD010000311">
    <property type="protein sequence ID" value="KAJ3052250.1"/>
    <property type="molecule type" value="Genomic_DNA"/>
</dbReference>
<feature type="domain" description="ABC transmembrane type-1" evidence="15">
    <location>
        <begin position="99"/>
        <end position="392"/>
    </location>
</feature>
<keyword evidence="5" id="KW-0677">Repeat</keyword>
<evidence type="ECO:0000313" key="16">
    <source>
        <dbReference type="EMBL" id="KAJ3052250.1"/>
    </source>
</evidence>
<protein>
    <submittedName>
        <fullName evidence="16">Multidrug resistance protein 1</fullName>
    </submittedName>
</protein>
<reference evidence="16" key="1">
    <citation type="submission" date="2020-05" db="EMBL/GenBank/DDBJ databases">
        <title>Phylogenomic resolution of chytrid fungi.</title>
        <authorList>
            <person name="Stajich J.E."/>
            <person name="Amses K."/>
            <person name="Simmons R."/>
            <person name="Seto K."/>
            <person name="Myers J."/>
            <person name="Bonds A."/>
            <person name="Quandt C.A."/>
            <person name="Barry K."/>
            <person name="Liu P."/>
            <person name="Grigoriev I."/>
            <person name="Longcore J.E."/>
            <person name="James T.Y."/>
        </authorList>
    </citation>
    <scope>NUCLEOTIDE SEQUENCE</scope>
    <source>
        <strain evidence="16">JEL0318</strain>
    </source>
</reference>
<keyword evidence="17" id="KW-1185">Reference proteome</keyword>
<keyword evidence="11" id="KW-0325">Glycoprotein</keyword>
<dbReference type="InterPro" id="IPR017871">
    <property type="entry name" value="ABC_transporter-like_CS"/>
</dbReference>
<dbReference type="InterPro" id="IPR039421">
    <property type="entry name" value="Type_1_exporter"/>
</dbReference>
<organism evidence="16 17">
    <name type="scientific">Rhizophlyctis rosea</name>
    <dbReference type="NCBI Taxonomy" id="64517"/>
    <lineage>
        <taxon>Eukaryota</taxon>
        <taxon>Fungi</taxon>
        <taxon>Fungi incertae sedis</taxon>
        <taxon>Chytridiomycota</taxon>
        <taxon>Chytridiomycota incertae sedis</taxon>
        <taxon>Chytridiomycetes</taxon>
        <taxon>Rhizophlyctidales</taxon>
        <taxon>Rhizophlyctidaceae</taxon>
        <taxon>Rhizophlyctis</taxon>
    </lineage>
</organism>
<evidence type="ECO:0000256" key="2">
    <source>
        <dbReference type="ARBA" id="ARBA00007577"/>
    </source>
</evidence>
<dbReference type="FunFam" id="3.40.50.300:FF:000479">
    <property type="entry name" value="Multidrug resistance protein 1A"/>
    <property type="match status" value="1"/>
</dbReference>
<feature type="domain" description="ABC transporter" evidence="14">
    <location>
        <begin position="428"/>
        <end position="672"/>
    </location>
</feature>
<evidence type="ECO:0000259" key="15">
    <source>
        <dbReference type="PROSITE" id="PS50929"/>
    </source>
</evidence>
<feature type="transmembrane region" description="Helical" evidence="13">
    <location>
        <begin position="366"/>
        <end position="389"/>
    </location>
</feature>
<evidence type="ECO:0000256" key="1">
    <source>
        <dbReference type="ARBA" id="ARBA00004651"/>
    </source>
</evidence>
<feature type="transmembrane region" description="Helical" evidence="13">
    <location>
        <begin position="803"/>
        <end position="829"/>
    </location>
</feature>
<dbReference type="FunFam" id="1.20.1560.10:FF:000009">
    <property type="entry name" value="ABC transporter B family member 1"/>
    <property type="match status" value="1"/>
</dbReference>
<dbReference type="PANTHER" id="PTHR43394">
    <property type="entry name" value="ATP-DEPENDENT PERMEASE MDL1, MITOCHONDRIAL"/>
    <property type="match status" value="1"/>
</dbReference>
<dbReference type="InterPro" id="IPR011527">
    <property type="entry name" value="ABC1_TM_dom"/>
</dbReference>
<feature type="transmembrane region" description="Helical" evidence="13">
    <location>
        <begin position="906"/>
        <end position="923"/>
    </location>
</feature>
<dbReference type="Pfam" id="PF00664">
    <property type="entry name" value="ABC_membrane"/>
    <property type="match status" value="2"/>
</dbReference>
<evidence type="ECO:0000256" key="13">
    <source>
        <dbReference type="SAM" id="Phobius"/>
    </source>
</evidence>
<dbReference type="FunFam" id="3.40.50.300:FF:000251">
    <property type="entry name" value="ABC transporter B family member 19"/>
    <property type="match status" value="1"/>
</dbReference>
<dbReference type="InterPro" id="IPR003593">
    <property type="entry name" value="AAA+_ATPase"/>
</dbReference>
<comment type="subcellular location">
    <subcellularLocation>
        <location evidence="1">Cell membrane</location>
        <topology evidence="1">Multi-pass membrane protein</topology>
    </subcellularLocation>
</comment>
<feature type="compositionally biased region" description="Basic and acidic residues" evidence="12">
    <location>
        <begin position="22"/>
        <end position="40"/>
    </location>
</feature>
<evidence type="ECO:0000256" key="9">
    <source>
        <dbReference type="ARBA" id="ARBA00022989"/>
    </source>
</evidence>
<keyword evidence="4 13" id="KW-0812">Transmembrane</keyword>
<dbReference type="SMART" id="SM00382">
    <property type="entry name" value="AAA"/>
    <property type="match status" value="2"/>
</dbReference>
<evidence type="ECO:0000256" key="4">
    <source>
        <dbReference type="ARBA" id="ARBA00022692"/>
    </source>
</evidence>
<evidence type="ECO:0000313" key="17">
    <source>
        <dbReference type="Proteomes" id="UP001212841"/>
    </source>
</evidence>
<dbReference type="Gene3D" id="3.40.50.300">
    <property type="entry name" value="P-loop containing nucleotide triphosphate hydrolases"/>
    <property type="match status" value="2"/>
</dbReference>
<feature type="region of interest" description="Disordered" evidence="12">
    <location>
        <begin position="1"/>
        <end position="77"/>
    </location>
</feature>
<dbReference type="GO" id="GO:0090374">
    <property type="term" value="P:oligopeptide export from mitochondrion"/>
    <property type="evidence" value="ECO:0007669"/>
    <property type="project" value="TreeGrafter"/>
</dbReference>
<dbReference type="InterPro" id="IPR003439">
    <property type="entry name" value="ABC_transporter-like_ATP-bd"/>
</dbReference>
<dbReference type="SUPFAM" id="SSF90123">
    <property type="entry name" value="ABC transporter transmembrane region"/>
    <property type="match status" value="2"/>
</dbReference>
<dbReference type="InterPro" id="IPR036640">
    <property type="entry name" value="ABC1_TM_sf"/>
</dbReference>
<dbReference type="Pfam" id="PF00005">
    <property type="entry name" value="ABC_tran"/>
    <property type="match status" value="2"/>
</dbReference>